<reference evidence="3" key="2">
    <citation type="submission" date="2022-01" db="EMBL/GenBank/DDBJ databases">
        <authorList>
            <person name="Yamashiro T."/>
            <person name="Shiraishi A."/>
            <person name="Satake H."/>
            <person name="Nakayama K."/>
        </authorList>
    </citation>
    <scope>NUCLEOTIDE SEQUENCE</scope>
</reference>
<keyword evidence="4" id="KW-1185">Reference proteome</keyword>
<accession>A0ABQ5HX00</accession>
<protein>
    <submittedName>
        <fullName evidence="3">Gypsy type transposase</fullName>
    </submittedName>
</protein>
<gene>
    <name evidence="3" type="ORF">Tco_1081213</name>
</gene>
<dbReference type="EMBL" id="BQNB010020102">
    <property type="protein sequence ID" value="GJT92368.1"/>
    <property type="molecule type" value="Genomic_DNA"/>
</dbReference>
<comment type="caution">
    <text evidence="3">The sequence shown here is derived from an EMBL/GenBank/DDBJ whole genome shotgun (WGS) entry which is preliminary data.</text>
</comment>
<evidence type="ECO:0000256" key="1">
    <source>
        <dbReference type="SAM" id="Coils"/>
    </source>
</evidence>
<feature type="region of interest" description="Disordered" evidence="2">
    <location>
        <begin position="62"/>
        <end position="122"/>
    </location>
</feature>
<evidence type="ECO:0000256" key="2">
    <source>
        <dbReference type="SAM" id="MobiDB-lite"/>
    </source>
</evidence>
<reference evidence="3" key="1">
    <citation type="journal article" date="2022" name="Int. J. Mol. Sci.">
        <title>Draft Genome of Tanacetum Coccineum: Genomic Comparison of Closely Related Tanacetum-Family Plants.</title>
        <authorList>
            <person name="Yamashiro T."/>
            <person name="Shiraishi A."/>
            <person name="Nakayama K."/>
            <person name="Satake H."/>
        </authorList>
    </citation>
    <scope>NUCLEOTIDE SEQUENCE</scope>
</reference>
<feature type="compositionally biased region" description="Basic and acidic residues" evidence="2">
    <location>
        <begin position="83"/>
        <end position="97"/>
    </location>
</feature>
<dbReference type="SUPFAM" id="SSF140423">
    <property type="entry name" value="MW0975(SA0943)-like"/>
    <property type="match status" value="1"/>
</dbReference>
<dbReference type="InterPro" id="IPR036785">
    <property type="entry name" value="YkyA-like_sf"/>
</dbReference>
<sequence>MTEFLQLPNFKGCKVAAGELLPPGSARVTHLSSPAERLEDLPPKTRDMVTAELPCRKVLDDKEKKKRKAEAKAAVDAPGADTQVEKVVRDKGAGKEGARKKRRVRVGTPVHPGSEHVSSPTMLNHANPLETLANEQYVSPNASIGRMGALRNQTDKNTTPPPIVNAGEFVTGENVQENDAAIANEGHGDNEGGISGLQTQPSPSRPADHLLETVEKPVRDKIVPEVEASYSAGRFGNLPFTPQWGLKDSCRMDNSRLCRDMMLNLDTRADNEFFNEGVRNESAIKRSWKLLCQSAQQQANTLLRFEALTEEHTNLVYTHESCKDVKARYKECRKELAKAQSAYDEKTSAYDQLSKNYVGALTREKSLQDRLEELEEEKKETEQLNSAQADRINQLEEALRQSEADAHQLRLDKERYAVEDSNEEMVLCKDPDVQAILKATPNVNPTSVDIFMETYEKLFDVQAILKATPNEYNTTIFIPSYLILKGQRYTFATLINQRTSSNNQVVDQDKSST</sequence>
<evidence type="ECO:0000313" key="4">
    <source>
        <dbReference type="Proteomes" id="UP001151760"/>
    </source>
</evidence>
<evidence type="ECO:0000313" key="3">
    <source>
        <dbReference type="EMBL" id="GJT92368.1"/>
    </source>
</evidence>
<dbReference type="Proteomes" id="UP001151760">
    <property type="component" value="Unassembled WGS sequence"/>
</dbReference>
<feature type="coiled-coil region" evidence="1">
    <location>
        <begin position="322"/>
        <end position="412"/>
    </location>
</feature>
<feature type="region of interest" description="Disordered" evidence="2">
    <location>
        <begin position="183"/>
        <end position="206"/>
    </location>
</feature>
<proteinExistence type="predicted"/>
<keyword evidence="1" id="KW-0175">Coiled coil</keyword>
<organism evidence="3 4">
    <name type="scientific">Tanacetum coccineum</name>
    <dbReference type="NCBI Taxonomy" id="301880"/>
    <lineage>
        <taxon>Eukaryota</taxon>
        <taxon>Viridiplantae</taxon>
        <taxon>Streptophyta</taxon>
        <taxon>Embryophyta</taxon>
        <taxon>Tracheophyta</taxon>
        <taxon>Spermatophyta</taxon>
        <taxon>Magnoliopsida</taxon>
        <taxon>eudicotyledons</taxon>
        <taxon>Gunneridae</taxon>
        <taxon>Pentapetalae</taxon>
        <taxon>asterids</taxon>
        <taxon>campanulids</taxon>
        <taxon>Asterales</taxon>
        <taxon>Asteraceae</taxon>
        <taxon>Asteroideae</taxon>
        <taxon>Anthemideae</taxon>
        <taxon>Anthemidinae</taxon>
        <taxon>Tanacetum</taxon>
    </lineage>
</organism>
<name>A0ABQ5HX00_9ASTR</name>